<sequence length="16" mass="1819">MENIGNQVTMLRDKAV</sequence>
<evidence type="ECO:0000313" key="1">
    <source>
        <dbReference type="EMBL" id="JAD34367.1"/>
    </source>
</evidence>
<proteinExistence type="predicted"/>
<reference evidence="1" key="1">
    <citation type="submission" date="2014-09" db="EMBL/GenBank/DDBJ databases">
        <authorList>
            <person name="Magalhaes I.L.F."/>
            <person name="Oliveira U."/>
            <person name="Santos F.R."/>
            <person name="Vidigal T.H.D.A."/>
            <person name="Brescovit A.D."/>
            <person name="Santos A.J."/>
        </authorList>
    </citation>
    <scope>NUCLEOTIDE SEQUENCE</scope>
    <source>
        <tissue evidence="1">Shoot tissue taken approximately 20 cm above the soil surface</tissue>
    </source>
</reference>
<dbReference type="AlphaFoldDB" id="A0A0A8ZHL5"/>
<organism evidence="1">
    <name type="scientific">Arundo donax</name>
    <name type="common">Giant reed</name>
    <name type="synonym">Donax arundinaceus</name>
    <dbReference type="NCBI Taxonomy" id="35708"/>
    <lineage>
        <taxon>Eukaryota</taxon>
        <taxon>Viridiplantae</taxon>
        <taxon>Streptophyta</taxon>
        <taxon>Embryophyta</taxon>
        <taxon>Tracheophyta</taxon>
        <taxon>Spermatophyta</taxon>
        <taxon>Magnoliopsida</taxon>
        <taxon>Liliopsida</taxon>
        <taxon>Poales</taxon>
        <taxon>Poaceae</taxon>
        <taxon>PACMAD clade</taxon>
        <taxon>Arundinoideae</taxon>
        <taxon>Arundineae</taxon>
        <taxon>Arundo</taxon>
    </lineage>
</organism>
<protein>
    <submittedName>
        <fullName evidence="1">Uncharacterized protein</fullName>
    </submittedName>
</protein>
<dbReference type="EMBL" id="GBRH01263528">
    <property type="protein sequence ID" value="JAD34367.1"/>
    <property type="molecule type" value="Transcribed_RNA"/>
</dbReference>
<accession>A0A0A8ZHL5</accession>
<reference evidence="1" key="2">
    <citation type="journal article" date="2015" name="Data Brief">
        <title>Shoot transcriptome of the giant reed, Arundo donax.</title>
        <authorList>
            <person name="Barrero R.A."/>
            <person name="Guerrero F.D."/>
            <person name="Moolhuijzen P."/>
            <person name="Goolsby J.A."/>
            <person name="Tidwell J."/>
            <person name="Bellgard S.E."/>
            <person name="Bellgard M.I."/>
        </authorList>
    </citation>
    <scope>NUCLEOTIDE SEQUENCE</scope>
    <source>
        <tissue evidence="1">Shoot tissue taken approximately 20 cm above the soil surface</tissue>
    </source>
</reference>
<name>A0A0A8ZHL5_ARUDO</name>